<evidence type="ECO:0000256" key="1">
    <source>
        <dbReference type="SAM" id="MobiDB-lite"/>
    </source>
</evidence>
<organism evidence="2 3">
    <name type="scientific">Batillaria attramentaria</name>
    <dbReference type="NCBI Taxonomy" id="370345"/>
    <lineage>
        <taxon>Eukaryota</taxon>
        <taxon>Metazoa</taxon>
        <taxon>Spiralia</taxon>
        <taxon>Lophotrochozoa</taxon>
        <taxon>Mollusca</taxon>
        <taxon>Gastropoda</taxon>
        <taxon>Caenogastropoda</taxon>
        <taxon>Sorbeoconcha</taxon>
        <taxon>Cerithioidea</taxon>
        <taxon>Batillariidae</taxon>
        <taxon>Batillaria</taxon>
    </lineage>
</organism>
<feature type="region of interest" description="Disordered" evidence="1">
    <location>
        <begin position="23"/>
        <end position="64"/>
    </location>
</feature>
<feature type="region of interest" description="Disordered" evidence="1">
    <location>
        <begin position="83"/>
        <end position="124"/>
    </location>
</feature>
<dbReference type="AlphaFoldDB" id="A0ABD0KL59"/>
<name>A0ABD0KL59_9CAEN</name>
<protein>
    <submittedName>
        <fullName evidence="2">Uncharacterized protein</fullName>
    </submittedName>
</protein>
<proteinExistence type="predicted"/>
<accession>A0ABD0KL59</accession>
<reference evidence="2 3" key="1">
    <citation type="journal article" date="2023" name="Sci. Data">
        <title>Genome assembly of the Korean intertidal mud-creeper Batillaria attramentaria.</title>
        <authorList>
            <person name="Patra A.K."/>
            <person name="Ho P.T."/>
            <person name="Jun S."/>
            <person name="Lee S.J."/>
            <person name="Kim Y."/>
            <person name="Won Y.J."/>
        </authorList>
    </citation>
    <scope>NUCLEOTIDE SEQUENCE [LARGE SCALE GENOMIC DNA]</scope>
    <source>
        <strain evidence="2">Wonlab-2016</strain>
    </source>
</reference>
<dbReference type="EMBL" id="JACVVK020000160">
    <property type="protein sequence ID" value="KAK7487731.1"/>
    <property type="molecule type" value="Genomic_DNA"/>
</dbReference>
<feature type="compositionally biased region" description="Polar residues" evidence="1">
    <location>
        <begin position="83"/>
        <end position="105"/>
    </location>
</feature>
<sequence>MTSTYRYAVCLFAGGAKKFLYTGSKKEGSDDEQWTFAPKDSATKTDSTKNGVSQPSERKDVPQWAAARGSSFSYSYNSGHKFNINNDDANSQASSQVSRGYHSNPSPRPRHFNSSTWQADENDF</sequence>
<comment type="caution">
    <text evidence="2">The sequence shown here is derived from an EMBL/GenBank/DDBJ whole genome shotgun (WGS) entry which is preliminary data.</text>
</comment>
<evidence type="ECO:0000313" key="2">
    <source>
        <dbReference type="EMBL" id="KAK7487731.1"/>
    </source>
</evidence>
<gene>
    <name evidence="2" type="ORF">BaRGS_00020998</name>
</gene>
<keyword evidence="3" id="KW-1185">Reference proteome</keyword>
<dbReference type="Proteomes" id="UP001519460">
    <property type="component" value="Unassembled WGS sequence"/>
</dbReference>
<evidence type="ECO:0000313" key="3">
    <source>
        <dbReference type="Proteomes" id="UP001519460"/>
    </source>
</evidence>
<feature type="compositionally biased region" description="Polar residues" evidence="1">
    <location>
        <begin position="112"/>
        <end position="124"/>
    </location>
</feature>